<dbReference type="KEGG" id="gaw:V144x_07650"/>
<name>A0A517VQQ9_9PLAN</name>
<protein>
    <submittedName>
        <fullName evidence="2">Uncharacterized protein</fullName>
    </submittedName>
</protein>
<feature type="transmembrane region" description="Helical" evidence="1">
    <location>
        <begin position="12"/>
        <end position="40"/>
    </location>
</feature>
<keyword evidence="1" id="KW-1133">Transmembrane helix</keyword>
<evidence type="ECO:0000256" key="1">
    <source>
        <dbReference type="SAM" id="Phobius"/>
    </source>
</evidence>
<evidence type="ECO:0000313" key="2">
    <source>
        <dbReference type="EMBL" id="QDT95323.1"/>
    </source>
</evidence>
<keyword evidence="1" id="KW-0812">Transmembrane</keyword>
<dbReference type="RefSeq" id="WP_144981560.1">
    <property type="nucleotide sequence ID" value="NZ_CP037920.1"/>
</dbReference>
<accession>A0A517VQQ9</accession>
<keyword evidence="1" id="KW-0472">Membrane</keyword>
<evidence type="ECO:0000313" key="3">
    <source>
        <dbReference type="Proteomes" id="UP000318704"/>
    </source>
</evidence>
<proteinExistence type="predicted"/>
<dbReference type="EMBL" id="CP037920">
    <property type="protein sequence ID" value="QDT95323.1"/>
    <property type="molecule type" value="Genomic_DNA"/>
</dbReference>
<reference evidence="2 3" key="1">
    <citation type="submission" date="2019-03" db="EMBL/GenBank/DDBJ databases">
        <title>Deep-cultivation of Planctomycetes and their phenomic and genomic characterization uncovers novel biology.</title>
        <authorList>
            <person name="Wiegand S."/>
            <person name="Jogler M."/>
            <person name="Boedeker C."/>
            <person name="Pinto D."/>
            <person name="Vollmers J."/>
            <person name="Rivas-Marin E."/>
            <person name="Kohn T."/>
            <person name="Peeters S.H."/>
            <person name="Heuer A."/>
            <person name="Rast P."/>
            <person name="Oberbeckmann S."/>
            <person name="Bunk B."/>
            <person name="Jeske O."/>
            <person name="Meyerdierks A."/>
            <person name="Storesund J.E."/>
            <person name="Kallscheuer N."/>
            <person name="Luecker S."/>
            <person name="Lage O.M."/>
            <person name="Pohl T."/>
            <person name="Merkel B.J."/>
            <person name="Hornburger P."/>
            <person name="Mueller R.-W."/>
            <person name="Bruemmer F."/>
            <person name="Labrenz M."/>
            <person name="Spormann A.M."/>
            <person name="Op den Camp H."/>
            <person name="Overmann J."/>
            <person name="Amann R."/>
            <person name="Jetten M.S.M."/>
            <person name="Mascher T."/>
            <person name="Medema M.H."/>
            <person name="Devos D.P."/>
            <person name="Kaster A.-K."/>
            <person name="Ovreas L."/>
            <person name="Rohde M."/>
            <person name="Galperin M.Y."/>
            <person name="Jogler C."/>
        </authorList>
    </citation>
    <scope>NUCLEOTIDE SEQUENCE [LARGE SCALE GENOMIC DNA]</scope>
    <source>
        <strain evidence="2 3">V144</strain>
    </source>
</reference>
<dbReference type="Proteomes" id="UP000318704">
    <property type="component" value="Chromosome"/>
</dbReference>
<organism evidence="2 3">
    <name type="scientific">Gimesia aquarii</name>
    <dbReference type="NCBI Taxonomy" id="2527964"/>
    <lineage>
        <taxon>Bacteria</taxon>
        <taxon>Pseudomonadati</taxon>
        <taxon>Planctomycetota</taxon>
        <taxon>Planctomycetia</taxon>
        <taxon>Planctomycetales</taxon>
        <taxon>Planctomycetaceae</taxon>
        <taxon>Gimesia</taxon>
    </lineage>
</organism>
<sequence>MRRLQTHQAIRAIRGGFTIVELMMVVGILLFLIATSAFVVRNIGNKGREKATMATIVKVNGLLSQRIQSFQKLLESKRSEKLIQPRLSSKRGQLVSELGNKKYYSLTDPIVEILVKKDLFRESFPQFIGDSQTINNAMDAITAPGTAGNLGADGGISISSEYLYFVLTKYNGLGIAPVGEDVFSASEVKDTDGDGLKEFVDGWGRPLRFYRWPTRLFRPYGIGTIRRDVAGPFFSGLSPLPTSTNERDPLTVDADDPLGRLANEDTRSGGLVGTLFNDSANYYYDSDPLTLFPCEYGVMDTYWLPLIVSAGEDGILGLYEPYDFTNNGVLAQPIAVPVVEGVFDNITNHNQRAGGR</sequence>
<dbReference type="AlphaFoldDB" id="A0A517VQQ9"/>
<gene>
    <name evidence="2" type="ORF">V144x_07650</name>
</gene>